<gene>
    <name evidence="2" type="ORF">ASEP1449_LOCUS10214</name>
</gene>
<evidence type="ECO:0000256" key="1">
    <source>
        <dbReference type="SAM" id="MobiDB-lite"/>
    </source>
</evidence>
<reference evidence="2" key="1">
    <citation type="submission" date="2021-01" db="EMBL/GenBank/DDBJ databases">
        <authorList>
            <person name="Corre E."/>
            <person name="Pelletier E."/>
            <person name="Niang G."/>
            <person name="Scheremetjew M."/>
            <person name="Finn R."/>
            <person name="Kale V."/>
            <person name="Holt S."/>
            <person name="Cochrane G."/>
            <person name="Meng A."/>
            <person name="Brown T."/>
            <person name="Cohen L."/>
        </authorList>
    </citation>
    <scope>NUCLEOTIDE SEQUENCE</scope>
    <source>
        <strain evidence="2">CCMP2084</strain>
    </source>
</reference>
<dbReference type="Gene3D" id="1.10.600.10">
    <property type="entry name" value="Farnesyl Diphosphate Synthase"/>
    <property type="match status" value="1"/>
</dbReference>
<organism evidence="2">
    <name type="scientific">Attheya septentrionalis</name>
    <dbReference type="NCBI Taxonomy" id="420275"/>
    <lineage>
        <taxon>Eukaryota</taxon>
        <taxon>Sar</taxon>
        <taxon>Stramenopiles</taxon>
        <taxon>Ochrophyta</taxon>
        <taxon>Bacillariophyta</taxon>
        <taxon>Coscinodiscophyceae</taxon>
        <taxon>Chaetocerotophycidae</taxon>
        <taxon>Chaetocerotales</taxon>
        <taxon>Attheyaceae</taxon>
        <taxon>Attheya</taxon>
    </lineage>
</organism>
<name>A0A7S2XRQ9_9STRA</name>
<dbReference type="SUPFAM" id="SSF48576">
    <property type="entry name" value="Terpenoid synthases"/>
    <property type="match status" value="1"/>
</dbReference>
<proteinExistence type="predicted"/>
<dbReference type="EMBL" id="HBHQ01015306">
    <property type="protein sequence ID" value="CAD9818382.1"/>
    <property type="molecule type" value="Transcribed_RNA"/>
</dbReference>
<dbReference type="InterPro" id="IPR008949">
    <property type="entry name" value="Isoprenoid_synthase_dom_sf"/>
</dbReference>
<feature type="region of interest" description="Disordered" evidence="1">
    <location>
        <begin position="47"/>
        <end position="85"/>
    </location>
</feature>
<dbReference type="InterPro" id="IPR002060">
    <property type="entry name" value="Squ/phyt_synthse"/>
</dbReference>
<dbReference type="Pfam" id="PF00494">
    <property type="entry name" value="SQS_PSY"/>
    <property type="match status" value="1"/>
</dbReference>
<dbReference type="AlphaFoldDB" id="A0A7S2XRQ9"/>
<evidence type="ECO:0008006" key="3">
    <source>
        <dbReference type="Google" id="ProtNLM"/>
    </source>
</evidence>
<feature type="compositionally biased region" description="Basic and acidic residues" evidence="1">
    <location>
        <begin position="74"/>
        <end position="85"/>
    </location>
</feature>
<sequence length="396" mass="44138">MATRRCLLVAARKPRSSGGGFSTSDVPLRRNYATLIMSRNFVGQRRPSFSGCNRTPTSTIGLGRNLSGSTKSKTQQEKEDHQQSVELVRTRDFEGYLCGLLMPSHARESYFAVRSLNVELASIKDGRRKRNVGGAGDDPSLASRLRMQWWREAINGMYEDSPVVEEPSVAGFLSHMSTSQQHSPIVRSVRRATQSADLTRRFLDRLVDAREADLEQSQMTTLQQLTEYSEETSSSVLYLSLECAGVRDEDADSAAYHVGVGSGLVSTLRSTVYRAEHHEEVALPVDVMEKYGVEDQFLLSGGQTNDDSKQQQEALQNAVREVAHLAAAHLARARQLQSRVPKAGRPSLLPAVPALMYLQQLQSAQYNVFDPVLLQPELNRFRLLLHLSRSWLTGVF</sequence>
<feature type="compositionally biased region" description="Polar residues" evidence="1">
    <location>
        <begin position="50"/>
        <end position="73"/>
    </location>
</feature>
<protein>
    <recommendedName>
        <fullName evidence="3">Phytoene synthase</fullName>
    </recommendedName>
</protein>
<accession>A0A7S2XRQ9</accession>
<evidence type="ECO:0000313" key="2">
    <source>
        <dbReference type="EMBL" id="CAD9818382.1"/>
    </source>
</evidence>